<dbReference type="OrthoDB" id="2085289at2"/>
<dbReference type="AlphaFoldDB" id="A0A5D4UPC2"/>
<accession>A0A5D4UPC2</accession>
<dbReference type="EMBL" id="VTEZ01000005">
    <property type="protein sequence ID" value="TYS83614.1"/>
    <property type="molecule type" value="Genomic_DNA"/>
</dbReference>
<evidence type="ECO:0000313" key="2">
    <source>
        <dbReference type="Proteomes" id="UP000324269"/>
    </source>
</evidence>
<reference evidence="1 2" key="1">
    <citation type="submission" date="2019-08" db="EMBL/GenBank/DDBJ databases">
        <title>Bacillus genomes from the desert of Cuatro Cienegas, Coahuila.</title>
        <authorList>
            <person name="Olmedo-Alvarez G."/>
        </authorList>
    </citation>
    <scope>NUCLEOTIDE SEQUENCE [LARGE SCALE GENOMIC DNA]</scope>
    <source>
        <strain evidence="1 2">CH87b_3T</strain>
    </source>
</reference>
<sequence length="86" mass="10082">MENPDRLISSFDEVTLSDYKMPIICIYSSPQDYQGMFVARLFDVNQPTHYILMRPTLEAIRSEIPERFSIVPRAKEEDPSIVETWI</sequence>
<evidence type="ECO:0000313" key="1">
    <source>
        <dbReference type="EMBL" id="TYS83614.1"/>
    </source>
</evidence>
<proteinExistence type="predicted"/>
<gene>
    <name evidence="1" type="ORF">FZC85_16585</name>
</gene>
<name>A0A5D4UPC2_9BACI</name>
<dbReference type="Proteomes" id="UP000324269">
    <property type="component" value="Unassembled WGS sequence"/>
</dbReference>
<protein>
    <submittedName>
        <fullName evidence="1">Uncharacterized protein</fullName>
    </submittedName>
</protein>
<comment type="caution">
    <text evidence="1">The sequence shown here is derived from an EMBL/GenBank/DDBJ whole genome shotgun (WGS) entry which is preliminary data.</text>
</comment>
<organism evidence="1 2">
    <name type="scientific">Rossellomorea aquimaris</name>
    <dbReference type="NCBI Taxonomy" id="189382"/>
    <lineage>
        <taxon>Bacteria</taxon>
        <taxon>Bacillati</taxon>
        <taxon>Bacillota</taxon>
        <taxon>Bacilli</taxon>
        <taxon>Bacillales</taxon>
        <taxon>Bacillaceae</taxon>
        <taxon>Rossellomorea</taxon>
    </lineage>
</organism>
<dbReference type="RefSeq" id="WP_148970136.1">
    <property type="nucleotide sequence ID" value="NZ_JBNIKW010000005.1"/>
</dbReference>